<evidence type="ECO:0000313" key="1">
    <source>
        <dbReference type="EMBL" id="GAI17827.1"/>
    </source>
</evidence>
<accession>X1LET0</accession>
<gene>
    <name evidence="1" type="ORF">S06H3_09814</name>
</gene>
<dbReference type="AlphaFoldDB" id="X1LET0"/>
<protein>
    <submittedName>
        <fullName evidence="1">Uncharacterized protein</fullName>
    </submittedName>
</protein>
<name>X1LET0_9ZZZZ</name>
<organism evidence="1">
    <name type="scientific">marine sediment metagenome</name>
    <dbReference type="NCBI Taxonomy" id="412755"/>
    <lineage>
        <taxon>unclassified sequences</taxon>
        <taxon>metagenomes</taxon>
        <taxon>ecological metagenomes</taxon>
    </lineage>
</organism>
<dbReference type="EMBL" id="BARV01004403">
    <property type="protein sequence ID" value="GAI17827.1"/>
    <property type="molecule type" value="Genomic_DNA"/>
</dbReference>
<reference evidence="1" key="1">
    <citation type="journal article" date="2014" name="Front. Microbiol.">
        <title>High frequency of phylogenetically diverse reductive dehalogenase-homologous genes in deep subseafloor sedimentary metagenomes.</title>
        <authorList>
            <person name="Kawai M."/>
            <person name="Futagami T."/>
            <person name="Toyoda A."/>
            <person name="Takaki Y."/>
            <person name="Nishi S."/>
            <person name="Hori S."/>
            <person name="Arai W."/>
            <person name="Tsubouchi T."/>
            <person name="Morono Y."/>
            <person name="Uchiyama I."/>
            <person name="Ito T."/>
            <person name="Fujiyama A."/>
            <person name="Inagaki F."/>
            <person name="Takami H."/>
        </authorList>
    </citation>
    <scope>NUCLEOTIDE SEQUENCE</scope>
    <source>
        <strain evidence="1">Expedition CK06-06</strain>
    </source>
</reference>
<sequence>MLRKEIEKAGLIWIGEKFYRNPLEFTKETKTMGVCRRIPFIPRDFKIGKTWILLAHKRAILKKAKFGSPLGYEAGIFQIFKPEKIEITCSGDETDQEIESYLKRGLTPILVRKKEDLKLNL</sequence>
<proteinExistence type="predicted"/>
<comment type="caution">
    <text evidence="1">The sequence shown here is derived from an EMBL/GenBank/DDBJ whole genome shotgun (WGS) entry which is preliminary data.</text>
</comment>